<accession>A0A372M351</accession>
<dbReference type="Gene3D" id="3.40.50.150">
    <property type="entry name" value="Vaccinia Virus protein VP39"/>
    <property type="match status" value="1"/>
</dbReference>
<feature type="region of interest" description="Disordered" evidence="1">
    <location>
        <begin position="220"/>
        <end position="278"/>
    </location>
</feature>
<evidence type="ECO:0000259" key="2">
    <source>
        <dbReference type="Pfam" id="PF08241"/>
    </source>
</evidence>
<dbReference type="GO" id="GO:0008757">
    <property type="term" value="F:S-adenosylmethionine-dependent methyltransferase activity"/>
    <property type="evidence" value="ECO:0007669"/>
    <property type="project" value="InterPro"/>
</dbReference>
<gene>
    <name evidence="3" type="ORF">DY218_18010</name>
</gene>
<organism evidence="3 4">
    <name type="scientific">Streptomyces triticagri</name>
    <dbReference type="NCBI Taxonomy" id="2293568"/>
    <lineage>
        <taxon>Bacteria</taxon>
        <taxon>Bacillati</taxon>
        <taxon>Actinomycetota</taxon>
        <taxon>Actinomycetes</taxon>
        <taxon>Kitasatosporales</taxon>
        <taxon>Streptomycetaceae</taxon>
        <taxon>Streptomyces</taxon>
    </lineage>
</organism>
<dbReference type="AlphaFoldDB" id="A0A372M351"/>
<reference evidence="3 4" key="1">
    <citation type="submission" date="2018-08" db="EMBL/GenBank/DDBJ databases">
        <title>Isolation, diversity and antifungal activity of Actinobacteria from wheat.</title>
        <authorList>
            <person name="Han C."/>
        </authorList>
    </citation>
    <scope>NUCLEOTIDE SEQUENCE [LARGE SCALE GENOMIC DNA]</scope>
    <source>
        <strain evidence="3 4">NEAU-YY421</strain>
    </source>
</reference>
<keyword evidence="3" id="KW-0808">Transferase</keyword>
<feature type="domain" description="Methyltransferase type 11" evidence="2">
    <location>
        <begin position="65"/>
        <end position="112"/>
    </location>
</feature>
<evidence type="ECO:0000256" key="1">
    <source>
        <dbReference type="SAM" id="MobiDB-lite"/>
    </source>
</evidence>
<protein>
    <submittedName>
        <fullName evidence="3">Class I SAM-dependent methyltransferase</fullName>
    </submittedName>
</protein>
<feature type="compositionally biased region" description="Basic and acidic residues" evidence="1">
    <location>
        <begin position="225"/>
        <end position="271"/>
    </location>
</feature>
<keyword evidence="3" id="KW-0489">Methyltransferase</keyword>
<dbReference type="SUPFAM" id="SSF53335">
    <property type="entry name" value="S-adenosyl-L-methionine-dependent methyltransferases"/>
    <property type="match status" value="1"/>
</dbReference>
<dbReference type="GO" id="GO:0032259">
    <property type="term" value="P:methylation"/>
    <property type="evidence" value="ECO:0007669"/>
    <property type="project" value="UniProtKB-KW"/>
</dbReference>
<dbReference type="InterPro" id="IPR013216">
    <property type="entry name" value="Methyltransf_11"/>
</dbReference>
<dbReference type="RefSeq" id="WP_128557075.1">
    <property type="nucleotide sequence ID" value="NZ_QUAK01000097.1"/>
</dbReference>
<evidence type="ECO:0000313" key="4">
    <source>
        <dbReference type="Proteomes" id="UP000263094"/>
    </source>
</evidence>
<dbReference type="Pfam" id="PF08241">
    <property type="entry name" value="Methyltransf_11"/>
    <property type="match status" value="1"/>
</dbReference>
<dbReference type="OrthoDB" id="9810247at2"/>
<dbReference type="Proteomes" id="UP000263094">
    <property type="component" value="Unassembled WGS sequence"/>
</dbReference>
<comment type="caution">
    <text evidence="3">The sequence shown here is derived from an EMBL/GenBank/DDBJ whole genome shotgun (WGS) entry which is preliminary data.</text>
</comment>
<dbReference type="CDD" id="cd02440">
    <property type="entry name" value="AdoMet_MTases"/>
    <property type="match status" value="1"/>
</dbReference>
<dbReference type="EMBL" id="QUAK01000097">
    <property type="protein sequence ID" value="RFU85321.1"/>
    <property type="molecule type" value="Genomic_DNA"/>
</dbReference>
<name>A0A372M351_9ACTN</name>
<keyword evidence="4" id="KW-1185">Reference proteome</keyword>
<sequence>MHRSAYEQMELCIEQYMPAGTRHRVVDLGSRISDGQKLTHQELLKGRDIDYCGVDVWEGPNVDRVMTRPYRIPVKSNSADFLLSGQAFEHIPFFWASMLEIARVLKPGGTAFVTAPSRGHVHDAQDCWRYYPDGFRALAAYTKLELREAYTDFPPLKGIRHDYARVDAKHAYWGDSVGVFRKPPGYPRLTMAFVRATTRWWANRVGGLEAVPLPEPMAARTRCGRPAEQHAPTRTEHKDPAQPESNDPARAEQQDSSHAEQQDSSRAEPKDSAAANAQ</sequence>
<dbReference type="InterPro" id="IPR029063">
    <property type="entry name" value="SAM-dependent_MTases_sf"/>
</dbReference>
<proteinExistence type="predicted"/>
<evidence type="ECO:0000313" key="3">
    <source>
        <dbReference type="EMBL" id="RFU85321.1"/>
    </source>
</evidence>